<keyword evidence="14" id="KW-0443">Lipid metabolism</keyword>
<evidence type="ECO:0000256" key="8">
    <source>
        <dbReference type="ARBA" id="ARBA00022475"/>
    </source>
</evidence>
<reference evidence="20 21" key="1">
    <citation type="submission" date="2017-09" db="EMBL/GenBank/DDBJ databases">
        <title>Whole genomes of Flavobacteriaceae.</title>
        <authorList>
            <person name="Stine C."/>
            <person name="Li C."/>
            <person name="Tadesse D."/>
        </authorList>
    </citation>
    <scope>NUCLEOTIDE SEQUENCE [LARGE SCALE GENOMIC DNA]</scope>
    <source>
        <strain evidence="20 21">ATCC 35036</strain>
    </source>
</reference>
<feature type="transmembrane region" description="Helical" evidence="19">
    <location>
        <begin position="172"/>
        <end position="191"/>
    </location>
</feature>
<evidence type="ECO:0000256" key="12">
    <source>
        <dbReference type="ARBA" id="ARBA00022695"/>
    </source>
</evidence>
<dbReference type="AlphaFoldDB" id="A0A2H3KE34"/>
<name>A0A2H3KE34_9FLAO</name>
<evidence type="ECO:0000256" key="15">
    <source>
        <dbReference type="ARBA" id="ARBA00023136"/>
    </source>
</evidence>
<feature type="transmembrane region" description="Helical" evidence="19">
    <location>
        <begin position="324"/>
        <end position="345"/>
    </location>
</feature>
<evidence type="ECO:0000256" key="16">
    <source>
        <dbReference type="ARBA" id="ARBA00023209"/>
    </source>
</evidence>
<dbReference type="GO" id="GO:0016024">
    <property type="term" value="P:CDP-diacylglycerol biosynthetic process"/>
    <property type="evidence" value="ECO:0007669"/>
    <property type="project" value="UniProtKB-UniPathway"/>
</dbReference>
<keyword evidence="9" id="KW-0444">Lipid biosynthesis</keyword>
<evidence type="ECO:0000256" key="11">
    <source>
        <dbReference type="ARBA" id="ARBA00022692"/>
    </source>
</evidence>
<evidence type="ECO:0000256" key="18">
    <source>
        <dbReference type="RuleBase" id="RU003938"/>
    </source>
</evidence>
<comment type="subcellular location">
    <subcellularLocation>
        <location evidence="2">Cell membrane</location>
        <topology evidence="2">Multi-pass membrane protein</topology>
    </subcellularLocation>
</comment>
<dbReference type="PANTHER" id="PTHR46382:SF1">
    <property type="entry name" value="PHOSPHATIDATE CYTIDYLYLTRANSFERASE"/>
    <property type="match status" value="1"/>
</dbReference>
<evidence type="ECO:0000313" key="20">
    <source>
        <dbReference type="EMBL" id="PDS26344.1"/>
    </source>
</evidence>
<comment type="catalytic activity">
    <reaction evidence="1 18">
        <text>a 1,2-diacyl-sn-glycero-3-phosphate + CTP + H(+) = a CDP-1,2-diacyl-sn-glycerol + diphosphate</text>
        <dbReference type="Rhea" id="RHEA:16229"/>
        <dbReference type="ChEBI" id="CHEBI:15378"/>
        <dbReference type="ChEBI" id="CHEBI:33019"/>
        <dbReference type="ChEBI" id="CHEBI:37563"/>
        <dbReference type="ChEBI" id="CHEBI:58332"/>
        <dbReference type="ChEBI" id="CHEBI:58608"/>
        <dbReference type="EC" id="2.7.7.41"/>
    </reaction>
</comment>
<dbReference type="GO" id="GO:0004605">
    <property type="term" value="F:phosphatidate cytidylyltransferase activity"/>
    <property type="evidence" value="ECO:0007669"/>
    <property type="project" value="UniProtKB-EC"/>
</dbReference>
<organism evidence="20 21">
    <name type="scientific">Flavobacterium branchiophilum</name>
    <dbReference type="NCBI Taxonomy" id="55197"/>
    <lineage>
        <taxon>Bacteria</taxon>
        <taxon>Pseudomonadati</taxon>
        <taxon>Bacteroidota</taxon>
        <taxon>Flavobacteriia</taxon>
        <taxon>Flavobacteriales</taxon>
        <taxon>Flavobacteriaceae</taxon>
        <taxon>Flavobacterium</taxon>
    </lineage>
</organism>
<feature type="transmembrane region" description="Helical" evidence="19">
    <location>
        <begin position="105"/>
        <end position="125"/>
    </location>
</feature>
<feature type="transmembrane region" description="Helical" evidence="19">
    <location>
        <begin position="57"/>
        <end position="74"/>
    </location>
</feature>
<proteinExistence type="inferred from homology"/>
<keyword evidence="17" id="KW-1208">Phospholipid metabolism</keyword>
<evidence type="ECO:0000256" key="19">
    <source>
        <dbReference type="SAM" id="Phobius"/>
    </source>
</evidence>
<feature type="transmembrane region" description="Helical" evidence="19">
    <location>
        <begin position="236"/>
        <end position="262"/>
    </location>
</feature>
<keyword evidence="13 19" id="KW-1133">Transmembrane helix</keyword>
<evidence type="ECO:0000256" key="10">
    <source>
        <dbReference type="ARBA" id="ARBA00022679"/>
    </source>
</evidence>
<evidence type="ECO:0000256" key="6">
    <source>
        <dbReference type="ARBA" id="ARBA00012487"/>
    </source>
</evidence>
<evidence type="ECO:0000256" key="13">
    <source>
        <dbReference type="ARBA" id="ARBA00022989"/>
    </source>
</evidence>
<feature type="transmembrane region" description="Helical" evidence="19">
    <location>
        <begin position="35"/>
        <end position="51"/>
    </location>
</feature>
<dbReference type="UniPathway" id="UPA00557">
    <property type="reaction ID" value="UER00614"/>
</dbReference>
<feature type="transmembrane region" description="Helical" evidence="19">
    <location>
        <begin position="382"/>
        <end position="405"/>
    </location>
</feature>
<feature type="transmembrane region" description="Helical" evidence="19">
    <location>
        <begin position="293"/>
        <end position="312"/>
    </location>
</feature>
<evidence type="ECO:0000256" key="2">
    <source>
        <dbReference type="ARBA" id="ARBA00004651"/>
    </source>
</evidence>
<sequence>MSIYNFVLIYFLIGGFGIAMINRKSLHQEANGNRWKKYWVYLLLVLVQLFLIDKGWYLYFGGVVVLIGLYEIAIHIKQTKTLLLSWGVLLVAGGFYITFFYQNNILYQQLLFVTVVIFDGFSQLFGQLFGKTKLFPVTSPNKTVEGLLGGILSVMVTYYFIINAFHLDMLQVFVLGVFILFFAVLGDYLASLFKRLHQVKDYSPIIPGHGGILDRFDSLILASFGGYIALKLDFSNAYVFICVVYGIIIAVIFTISEILFHFYTIKVEITRKITHFLSGIVCLSFPYTLHNHWIGLLLCISFVVILWVSEKYHYLQSIHAIDRFSFGCILFPIAVYGCFFVYCTIYNHKIYFYLPIIILAISDPLAALFGKKFPIGVYRIGAIKKTLMGSVVFFLSCWVLVWIAFAQSTFPIESKVFKSIAISVLATFTEAISGKGFDNLSIPLVVELSLVLM</sequence>
<feature type="transmembrane region" description="Helical" evidence="19">
    <location>
        <begin position="146"/>
        <end position="166"/>
    </location>
</feature>
<feature type="transmembrane region" description="Helical" evidence="19">
    <location>
        <begin position="6"/>
        <end position="23"/>
    </location>
</feature>
<evidence type="ECO:0000256" key="7">
    <source>
        <dbReference type="ARBA" id="ARBA00019373"/>
    </source>
</evidence>
<dbReference type="EMBL" id="PCMW01000017">
    <property type="protein sequence ID" value="PDS26344.1"/>
    <property type="molecule type" value="Genomic_DNA"/>
</dbReference>
<dbReference type="RefSeq" id="WP_097553452.1">
    <property type="nucleotide sequence ID" value="NZ_PCMW01000017.1"/>
</dbReference>
<protein>
    <recommendedName>
        <fullName evidence="7 18">Phosphatidate cytidylyltransferase</fullName>
        <ecNumber evidence="6 18">2.7.7.41</ecNumber>
    </recommendedName>
</protein>
<evidence type="ECO:0000256" key="5">
    <source>
        <dbReference type="ARBA" id="ARBA00010185"/>
    </source>
</evidence>
<dbReference type="OrthoDB" id="1117602at2"/>
<evidence type="ECO:0000313" key="21">
    <source>
        <dbReference type="Proteomes" id="UP000220828"/>
    </source>
</evidence>
<keyword evidence="11 18" id="KW-0812">Transmembrane</keyword>
<keyword evidence="15 19" id="KW-0472">Membrane</keyword>
<evidence type="ECO:0000256" key="9">
    <source>
        <dbReference type="ARBA" id="ARBA00022516"/>
    </source>
</evidence>
<dbReference type="GO" id="GO:0005886">
    <property type="term" value="C:plasma membrane"/>
    <property type="evidence" value="ECO:0007669"/>
    <property type="project" value="UniProtKB-SubCell"/>
</dbReference>
<feature type="transmembrane region" description="Helical" evidence="19">
    <location>
        <begin position="351"/>
        <end position="370"/>
    </location>
</feature>
<comment type="pathway">
    <text evidence="4">Lipid metabolism.</text>
</comment>
<dbReference type="InterPro" id="IPR000374">
    <property type="entry name" value="PC_trans"/>
</dbReference>
<comment type="similarity">
    <text evidence="5 18">Belongs to the CDS family.</text>
</comment>
<evidence type="ECO:0000256" key="3">
    <source>
        <dbReference type="ARBA" id="ARBA00005119"/>
    </source>
</evidence>
<comment type="caution">
    <text evidence="20">The sequence shown here is derived from an EMBL/GenBank/DDBJ whole genome shotgun (WGS) entry which is preliminary data.</text>
</comment>
<keyword evidence="8" id="KW-1003">Cell membrane</keyword>
<dbReference type="PROSITE" id="PS01315">
    <property type="entry name" value="CDS"/>
    <property type="match status" value="1"/>
</dbReference>
<evidence type="ECO:0000256" key="4">
    <source>
        <dbReference type="ARBA" id="ARBA00005189"/>
    </source>
</evidence>
<dbReference type="EC" id="2.7.7.41" evidence="6 18"/>
<dbReference type="Pfam" id="PF01148">
    <property type="entry name" value="CTP_transf_1"/>
    <property type="match status" value="1"/>
</dbReference>
<feature type="transmembrane region" description="Helical" evidence="19">
    <location>
        <begin position="81"/>
        <end position="99"/>
    </location>
</feature>
<comment type="pathway">
    <text evidence="3 18">Phospholipid metabolism; CDP-diacylglycerol biosynthesis; CDP-diacylglycerol from sn-glycerol 3-phosphate: step 3/3.</text>
</comment>
<keyword evidence="10 18" id="KW-0808">Transferase</keyword>
<evidence type="ECO:0000256" key="17">
    <source>
        <dbReference type="ARBA" id="ARBA00023264"/>
    </source>
</evidence>
<dbReference type="Proteomes" id="UP000220828">
    <property type="component" value="Unassembled WGS sequence"/>
</dbReference>
<dbReference type="PANTHER" id="PTHR46382">
    <property type="entry name" value="PHOSPHATIDATE CYTIDYLYLTRANSFERASE"/>
    <property type="match status" value="1"/>
</dbReference>
<evidence type="ECO:0000256" key="14">
    <source>
        <dbReference type="ARBA" id="ARBA00023098"/>
    </source>
</evidence>
<evidence type="ECO:0000256" key="1">
    <source>
        <dbReference type="ARBA" id="ARBA00001698"/>
    </source>
</evidence>
<keyword evidence="12 18" id="KW-0548">Nucleotidyltransferase</keyword>
<gene>
    <name evidence="20" type="ORF">B0A77_02580</name>
</gene>
<keyword evidence="16" id="KW-0594">Phospholipid biosynthesis</keyword>
<accession>A0A2H3KE34</accession>